<dbReference type="GO" id="GO:0043067">
    <property type="term" value="P:regulation of programmed cell death"/>
    <property type="evidence" value="ECO:0007669"/>
    <property type="project" value="UniProtKB-ARBA"/>
</dbReference>
<feature type="domain" description="Caspase family p20" evidence="5">
    <location>
        <begin position="8"/>
        <end position="100"/>
    </location>
</feature>
<dbReference type="PRINTS" id="PR00376">
    <property type="entry name" value="IL1BCENZYME"/>
</dbReference>
<evidence type="ECO:0000256" key="1">
    <source>
        <dbReference type="ARBA" id="ARBA00010134"/>
    </source>
</evidence>
<dbReference type="InterPro" id="IPR015917">
    <property type="entry name" value="Pept_C14A"/>
</dbReference>
<evidence type="ECO:0000259" key="4">
    <source>
        <dbReference type="PROSITE" id="PS50207"/>
    </source>
</evidence>
<dbReference type="InterPro" id="IPR029030">
    <property type="entry name" value="Caspase-like_dom_sf"/>
</dbReference>
<accession>A0A147B7Z0</accession>
<sequence>FDNSQQVQELISSLQSVGMRCVLHMDVTAKGLYDTLQSLADNTEYLSETDGFLCWIITYGDKHTLYARDQALDLDAVIKPFTGDRCPGLFGKPKLFFVQAMNSKPKFTCVADSAAVGKEAVQEMSIPCKIPAMADFYFAFSSAPGFFHSGDETYMSHFIEIVTQVVNKHVPQEPRETDLATLMTRIVTGAREHFIKEKGSSDAIYYQLPCAMSTLTRHVIFSKRR</sequence>
<dbReference type="GO" id="GO:0006508">
    <property type="term" value="P:proteolysis"/>
    <property type="evidence" value="ECO:0007669"/>
    <property type="project" value="InterPro"/>
</dbReference>
<dbReference type="PANTHER" id="PTHR48169:SF1">
    <property type="entry name" value="ASTROCYTIC PHOSPHOPROTEIN PEA-15"/>
    <property type="match status" value="1"/>
</dbReference>
<feature type="domain" description="Caspase family p10" evidence="4">
    <location>
        <begin position="129"/>
        <end position="223"/>
    </location>
</feature>
<keyword evidence="2" id="KW-0053">Apoptosis</keyword>
<evidence type="ECO:0000313" key="6">
    <source>
        <dbReference type="EMBL" id="JAR86898.1"/>
    </source>
</evidence>
<comment type="similarity">
    <text evidence="1 3">Belongs to the peptidase C14A family.</text>
</comment>
<dbReference type="Pfam" id="PF00656">
    <property type="entry name" value="Peptidase_C14"/>
    <property type="match status" value="1"/>
</dbReference>
<dbReference type="PROSITE" id="PS50207">
    <property type="entry name" value="CASPASE_P10"/>
    <property type="match status" value="1"/>
</dbReference>
<proteinExistence type="inferred from homology"/>
<dbReference type="SMART" id="SM00115">
    <property type="entry name" value="CASc"/>
    <property type="match status" value="1"/>
</dbReference>
<feature type="non-terminal residue" evidence="6">
    <location>
        <position position="1"/>
    </location>
</feature>
<dbReference type="SUPFAM" id="SSF52129">
    <property type="entry name" value="Caspase-like"/>
    <property type="match status" value="1"/>
</dbReference>
<dbReference type="PANTHER" id="PTHR48169">
    <property type="entry name" value="DED DOMAIN-CONTAINING PROTEIN"/>
    <property type="match status" value="1"/>
</dbReference>
<dbReference type="GO" id="GO:0051604">
    <property type="term" value="P:protein maturation"/>
    <property type="evidence" value="ECO:0007669"/>
    <property type="project" value="UniProtKB-ARBA"/>
</dbReference>
<evidence type="ECO:0000256" key="3">
    <source>
        <dbReference type="RuleBase" id="RU003971"/>
    </source>
</evidence>
<dbReference type="InterPro" id="IPR002138">
    <property type="entry name" value="Pept_C14_p10"/>
</dbReference>
<name>A0A147B7Z0_9ACAR</name>
<evidence type="ECO:0000259" key="5">
    <source>
        <dbReference type="PROSITE" id="PS50208"/>
    </source>
</evidence>
<dbReference type="GO" id="GO:0005737">
    <property type="term" value="C:cytoplasm"/>
    <property type="evidence" value="ECO:0007669"/>
    <property type="project" value="UniProtKB-ARBA"/>
</dbReference>
<dbReference type="Gene3D" id="3.40.50.1460">
    <property type="match status" value="1"/>
</dbReference>
<dbReference type="PROSITE" id="PS50208">
    <property type="entry name" value="CASPASE_P20"/>
    <property type="match status" value="1"/>
</dbReference>
<dbReference type="InterPro" id="IPR011600">
    <property type="entry name" value="Pept_C14_caspase"/>
</dbReference>
<organism evidence="6">
    <name type="scientific">Alectorobius mimon</name>
    <dbReference type="NCBI Taxonomy" id="360319"/>
    <lineage>
        <taxon>Eukaryota</taxon>
        <taxon>Metazoa</taxon>
        <taxon>Ecdysozoa</taxon>
        <taxon>Arthropoda</taxon>
        <taxon>Chelicerata</taxon>
        <taxon>Arachnida</taxon>
        <taxon>Acari</taxon>
        <taxon>Parasitiformes</taxon>
        <taxon>Ixodida</taxon>
        <taxon>Ixodoidea</taxon>
        <taxon>Argasidae</taxon>
        <taxon>Ornithodorinae</taxon>
        <taxon>Alectorobius</taxon>
    </lineage>
</organism>
<dbReference type="GO" id="GO:0006915">
    <property type="term" value="P:apoptotic process"/>
    <property type="evidence" value="ECO:0007669"/>
    <property type="project" value="UniProtKB-KW"/>
</dbReference>
<dbReference type="AlphaFoldDB" id="A0A147B7Z0"/>
<dbReference type="EMBL" id="GEIB01001278">
    <property type="protein sequence ID" value="JAR86898.1"/>
    <property type="molecule type" value="Transcribed_RNA"/>
</dbReference>
<dbReference type="GO" id="GO:0004197">
    <property type="term" value="F:cysteine-type endopeptidase activity"/>
    <property type="evidence" value="ECO:0007669"/>
    <property type="project" value="InterPro"/>
</dbReference>
<reference evidence="6" key="1">
    <citation type="submission" date="2016-03" db="EMBL/GenBank/DDBJ databases">
        <title>Gut transcriptome analysis on engorged females of Ornithodoros mimon (Acari: Argasidae) and phylogenetic inferences of soft ticks.</title>
        <authorList>
            <person name="Landulfo G.A."/>
            <person name="Giovanni D."/>
            <person name="Carvalho E."/>
            <person name="Junqueira-de-Azevedo I."/>
            <person name="Patane J."/>
            <person name="Mendoca R."/>
            <person name="Barros-Battesti D."/>
        </authorList>
    </citation>
    <scope>NUCLEOTIDE SEQUENCE</scope>
    <source>
        <strain evidence="6">Females</strain>
        <tissue evidence="6">Gut</tissue>
    </source>
</reference>
<evidence type="ECO:0000256" key="2">
    <source>
        <dbReference type="ARBA" id="ARBA00022703"/>
    </source>
</evidence>
<dbReference type="InterPro" id="IPR001309">
    <property type="entry name" value="Pept_C14_p20"/>
</dbReference>
<protein>
    <submittedName>
        <fullName evidence="6">Apoptotic cysteine</fullName>
    </submittedName>
</protein>